<comment type="catalytic activity">
    <reaction evidence="18 19">
        <text>alpha-ribazole 5'-phosphate + adenosylcob(III)inamide-GDP = adenosylcob(III)alamin 5'-phosphate + GMP + H(+)</text>
        <dbReference type="Rhea" id="RHEA:23560"/>
        <dbReference type="ChEBI" id="CHEBI:15378"/>
        <dbReference type="ChEBI" id="CHEBI:57918"/>
        <dbReference type="ChEBI" id="CHEBI:58115"/>
        <dbReference type="ChEBI" id="CHEBI:60487"/>
        <dbReference type="ChEBI" id="CHEBI:60493"/>
        <dbReference type="EC" id="2.7.8.26"/>
    </reaction>
</comment>
<evidence type="ECO:0000256" key="8">
    <source>
        <dbReference type="ARBA" id="ARBA00022573"/>
    </source>
</evidence>
<name>A0A4P7GP18_9ACTN</name>
<feature type="transmembrane region" description="Helical" evidence="19">
    <location>
        <begin position="137"/>
        <end position="161"/>
    </location>
</feature>
<evidence type="ECO:0000256" key="9">
    <source>
        <dbReference type="ARBA" id="ARBA00022679"/>
    </source>
</evidence>
<dbReference type="HAMAP" id="MF_00719">
    <property type="entry name" value="CobS"/>
    <property type="match status" value="1"/>
</dbReference>
<dbReference type="RefSeq" id="WP_135079934.1">
    <property type="nucleotide sequence ID" value="NZ_CP038267.1"/>
</dbReference>
<dbReference type="UniPathway" id="UPA00148">
    <property type="reaction ID" value="UER00238"/>
</dbReference>
<evidence type="ECO:0000256" key="10">
    <source>
        <dbReference type="ARBA" id="ARBA00022692"/>
    </source>
</evidence>
<comment type="catalytic activity">
    <reaction evidence="17 19">
        <text>alpha-ribazole + adenosylcob(III)inamide-GDP = adenosylcob(III)alamin + GMP + H(+)</text>
        <dbReference type="Rhea" id="RHEA:16049"/>
        <dbReference type="ChEBI" id="CHEBI:10329"/>
        <dbReference type="ChEBI" id="CHEBI:15378"/>
        <dbReference type="ChEBI" id="CHEBI:18408"/>
        <dbReference type="ChEBI" id="CHEBI:58115"/>
        <dbReference type="ChEBI" id="CHEBI:60487"/>
        <dbReference type="EC" id="2.7.8.26"/>
    </reaction>
</comment>
<evidence type="ECO:0000256" key="11">
    <source>
        <dbReference type="ARBA" id="ARBA00022842"/>
    </source>
</evidence>
<accession>A0A4P7GP18</accession>
<keyword evidence="9 19" id="KW-0808">Transferase</keyword>
<evidence type="ECO:0000256" key="16">
    <source>
        <dbReference type="ARBA" id="ARBA00032853"/>
    </source>
</evidence>
<dbReference type="PANTHER" id="PTHR34148:SF1">
    <property type="entry name" value="ADENOSYLCOBINAMIDE-GDP RIBAZOLETRANSFERASE"/>
    <property type="match status" value="1"/>
</dbReference>
<keyword evidence="7 19" id="KW-1003">Cell membrane</keyword>
<organism evidence="20 21">
    <name type="scientific">Nocardioides euryhalodurans</name>
    <dbReference type="NCBI Taxonomy" id="2518370"/>
    <lineage>
        <taxon>Bacteria</taxon>
        <taxon>Bacillati</taxon>
        <taxon>Actinomycetota</taxon>
        <taxon>Actinomycetes</taxon>
        <taxon>Propionibacteriales</taxon>
        <taxon>Nocardioidaceae</taxon>
        <taxon>Nocardioides</taxon>
    </lineage>
</organism>
<dbReference type="InterPro" id="IPR003805">
    <property type="entry name" value="CobS"/>
</dbReference>
<protein>
    <recommendedName>
        <fullName evidence="6 19">Adenosylcobinamide-GDP ribazoletransferase</fullName>
        <ecNumber evidence="5 19">2.7.8.26</ecNumber>
    </recommendedName>
    <alternativeName>
        <fullName evidence="16 19">Cobalamin synthase</fullName>
    </alternativeName>
    <alternativeName>
        <fullName evidence="15 19">Cobalamin-5'-phosphate synthase</fullName>
    </alternativeName>
</protein>
<evidence type="ECO:0000256" key="7">
    <source>
        <dbReference type="ARBA" id="ARBA00022475"/>
    </source>
</evidence>
<comment type="similarity">
    <text evidence="4 19">Belongs to the CobS family.</text>
</comment>
<evidence type="ECO:0000256" key="6">
    <source>
        <dbReference type="ARBA" id="ARBA00015850"/>
    </source>
</evidence>
<feature type="transmembrane region" description="Helical" evidence="19">
    <location>
        <begin position="205"/>
        <end position="222"/>
    </location>
</feature>
<evidence type="ECO:0000256" key="14">
    <source>
        <dbReference type="ARBA" id="ARBA00025228"/>
    </source>
</evidence>
<evidence type="ECO:0000313" key="20">
    <source>
        <dbReference type="EMBL" id="QBR93976.1"/>
    </source>
</evidence>
<evidence type="ECO:0000256" key="13">
    <source>
        <dbReference type="ARBA" id="ARBA00023136"/>
    </source>
</evidence>
<evidence type="ECO:0000256" key="12">
    <source>
        <dbReference type="ARBA" id="ARBA00022989"/>
    </source>
</evidence>
<gene>
    <name evidence="19" type="primary">cobS</name>
    <name evidence="20" type="ORF">EXE57_18085</name>
</gene>
<comment type="cofactor">
    <cofactor evidence="1 19">
        <name>Mg(2+)</name>
        <dbReference type="ChEBI" id="CHEBI:18420"/>
    </cofactor>
</comment>
<evidence type="ECO:0000256" key="18">
    <source>
        <dbReference type="ARBA" id="ARBA00049504"/>
    </source>
</evidence>
<evidence type="ECO:0000256" key="15">
    <source>
        <dbReference type="ARBA" id="ARBA00032605"/>
    </source>
</evidence>
<keyword evidence="8 19" id="KW-0169">Cobalamin biosynthesis</keyword>
<feature type="transmembrane region" description="Helical" evidence="19">
    <location>
        <begin position="61"/>
        <end position="83"/>
    </location>
</feature>
<dbReference type="GO" id="GO:0009236">
    <property type="term" value="P:cobalamin biosynthetic process"/>
    <property type="evidence" value="ECO:0007669"/>
    <property type="project" value="UniProtKB-UniRule"/>
</dbReference>
<evidence type="ECO:0000256" key="4">
    <source>
        <dbReference type="ARBA" id="ARBA00010561"/>
    </source>
</evidence>
<comment type="pathway">
    <text evidence="3 19">Cofactor biosynthesis; adenosylcobalamin biosynthesis; adenosylcobalamin from cob(II)yrinate a,c-diamide: step 7/7.</text>
</comment>
<feature type="transmembrane region" description="Helical" evidence="19">
    <location>
        <begin position="111"/>
        <end position="131"/>
    </location>
</feature>
<dbReference type="OrthoDB" id="9794223at2"/>
<dbReference type="KEGG" id="noy:EXE57_18085"/>
<evidence type="ECO:0000256" key="17">
    <source>
        <dbReference type="ARBA" id="ARBA00048623"/>
    </source>
</evidence>
<evidence type="ECO:0000256" key="5">
    <source>
        <dbReference type="ARBA" id="ARBA00013200"/>
    </source>
</evidence>
<dbReference type="GO" id="GO:0051073">
    <property type="term" value="F:adenosylcobinamide-GDP ribazoletransferase activity"/>
    <property type="evidence" value="ECO:0007669"/>
    <property type="project" value="UniProtKB-UniRule"/>
</dbReference>
<keyword evidence="21" id="KW-1185">Reference proteome</keyword>
<keyword evidence="12 19" id="KW-1133">Transmembrane helix</keyword>
<evidence type="ECO:0000256" key="2">
    <source>
        <dbReference type="ARBA" id="ARBA00004651"/>
    </source>
</evidence>
<comment type="subcellular location">
    <subcellularLocation>
        <location evidence="2 19">Cell membrane</location>
        <topology evidence="2 19">Multi-pass membrane protein</topology>
    </subcellularLocation>
</comment>
<evidence type="ECO:0000256" key="1">
    <source>
        <dbReference type="ARBA" id="ARBA00001946"/>
    </source>
</evidence>
<dbReference type="Pfam" id="PF02654">
    <property type="entry name" value="CobS"/>
    <property type="match status" value="1"/>
</dbReference>
<dbReference type="GO" id="GO:0008818">
    <property type="term" value="F:cobalamin 5'-phosphate synthase activity"/>
    <property type="evidence" value="ECO:0007669"/>
    <property type="project" value="UniProtKB-UniRule"/>
</dbReference>
<feature type="transmembrane region" description="Helical" evidence="19">
    <location>
        <begin position="173"/>
        <end position="199"/>
    </location>
</feature>
<dbReference type="Proteomes" id="UP000294894">
    <property type="component" value="Chromosome"/>
</dbReference>
<keyword evidence="11 19" id="KW-0460">Magnesium</keyword>
<keyword evidence="13 19" id="KW-0472">Membrane</keyword>
<keyword evidence="10 19" id="KW-0812">Transmembrane</keyword>
<evidence type="ECO:0000256" key="3">
    <source>
        <dbReference type="ARBA" id="ARBA00004663"/>
    </source>
</evidence>
<dbReference type="PANTHER" id="PTHR34148">
    <property type="entry name" value="ADENOSYLCOBINAMIDE-GDP RIBAZOLETRANSFERASE"/>
    <property type="match status" value="1"/>
</dbReference>
<dbReference type="EMBL" id="CP038267">
    <property type="protein sequence ID" value="QBR93976.1"/>
    <property type="molecule type" value="Genomic_DNA"/>
</dbReference>
<dbReference type="EC" id="2.7.8.26" evidence="5 19"/>
<evidence type="ECO:0000256" key="19">
    <source>
        <dbReference type="HAMAP-Rule" id="MF_00719"/>
    </source>
</evidence>
<dbReference type="GO" id="GO:0005886">
    <property type="term" value="C:plasma membrane"/>
    <property type="evidence" value="ECO:0007669"/>
    <property type="project" value="UniProtKB-SubCell"/>
</dbReference>
<feature type="transmembrane region" description="Helical" evidence="19">
    <location>
        <begin position="234"/>
        <end position="253"/>
    </location>
</feature>
<reference evidence="20 21" key="1">
    <citation type="submission" date="2019-03" db="EMBL/GenBank/DDBJ databases">
        <title>Three New Species of Nocardioides, Nocardioides euryhalodurans sp. nov., Nocardioides seonyuensis sp. nov. and Nocardioides eburneoflavus sp. nov., Iolated from Soil.</title>
        <authorList>
            <person name="Roh S.G."/>
            <person name="Lee C."/>
            <person name="Kim M.-K."/>
            <person name="Kim S.B."/>
        </authorList>
    </citation>
    <scope>NUCLEOTIDE SEQUENCE [LARGE SCALE GENOMIC DNA]</scope>
    <source>
        <strain evidence="20 21">MMS17-SY117</strain>
    </source>
</reference>
<dbReference type="AlphaFoldDB" id="A0A4P7GP18"/>
<comment type="function">
    <text evidence="14 19">Joins adenosylcobinamide-GDP and alpha-ribazole to generate adenosylcobalamin (Ado-cobalamin). Also synthesizes adenosylcobalamin 5'-phosphate from adenosylcobinamide-GDP and alpha-ribazole 5'-phosphate.</text>
</comment>
<feature type="transmembrane region" description="Helical" evidence="19">
    <location>
        <begin position="30"/>
        <end position="55"/>
    </location>
</feature>
<proteinExistence type="inferred from homology"/>
<evidence type="ECO:0000313" key="21">
    <source>
        <dbReference type="Proteomes" id="UP000294894"/>
    </source>
</evidence>
<sequence length="255" mass="24750">MSLPVDATRLAVGTLTVLPVEPPSTVDRRVAALAMTLAPLAVLPLAVPVALLVWAGDRLDTPALLTGLLAVGLLALGSGGLHLDGLADTADGLTVPGDTTRRLAVMRTGDVGPVGAATLLLVMSVQAVALAGTLERYGAAAAALTAGLGVVVSRGCLVIACSRGVPAARGDGLGSAVAGSVPLPVVLLVLGALTTTALLLDGGRGVAGVTVAAVVAGGVLLRAVRRLGGVTGDVLGAVVELALAGYLVAQVVGSP</sequence>